<dbReference type="PANTHER" id="PTHR45036">
    <property type="entry name" value="METHYLTRANSFERASE LIKE 7B"/>
    <property type="match status" value="1"/>
</dbReference>
<sequence length="207" mass="23419">MSLYDKYILPKMLNCLCSSKPMVYQRQKVVPLATGEVLEVGIGSGLNLPFYDKSKITKLWGLDPSEELNKMASQVALEEELEVDFIISGAEEIPLPDNCVDTVLLTYTMCTIPEVKLANEEIKRVLRSDGRMIFCEHGESPDANVHKWQKRINPLWKKIAGGCNLDRNIPEIIESSGFNIEEIDTMYLPGTPQWAGYNYWGFARPNS</sequence>
<accession>A0A381YW76</accession>
<dbReference type="Pfam" id="PF08241">
    <property type="entry name" value="Methyltransf_11"/>
    <property type="match status" value="1"/>
</dbReference>
<name>A0A381YW76_9ZZZZ</name>
<dbReference type="CDD" id="cd02440">
    <property type="entry name" value="AdoMet_MTases"/>
    <property type="match status" value="1"/>
</dbReference>
<dbReference type="AlphaFoldDB" id="A0A381YW76"/>
<dbReference type="SUPFAM" id="SSF53335">
    <property type="entry name" value="S-adenosyl-L-methionine-dependent methyltransferases"/>
    <property type="match status" value="1"/>
</dbReference>
<reference evidence="2" key="1">
    <citation type="submission" date="2018-05" db="EMBL/GenBank/DDBJ databases">
        <authorList>
            <person name="Lanie J.A."/>
            <person name="Ng W.-L."/>
            <person name="Kazmierczak K.M."/>
            <person name="Andrzejewski T.M."/>
            <person name="Davidsen T.M."/>
            <person name="Wayne K.J."/>
            <person name="Tettelin H."/>
            <person name="Glass J.I."/>
            <person name="Rusch D."/>
            <person name="Podicherti R."/>
            <person name="Tsui H.-C.T."/>
            <person name="Winkler M.E."/>
        </authorList>
    </citation>
    <scope>NUCLEOTIDE SEQUENCE</scope>
</reference>
<evidence type="ECO:0000313" key="2">
    <source>
        <dbReference type="EMBL" id="SVA80892.1"/>
    </source>
</evidence>
<proteinExistence type="predicted"/>
<dbReference type="Gene3D" id="3.40.50.150">
    <property type="entry name" value="Vaccinia Virus protein VP39"/>
    <property type="match status" value="1"/>
</dbReference>
<dbReference type="EMBL" id="UINC01019141">
    <property type="protein sequence ID" value="SVA80892.1"/>
    <property type="molecule type" value="Genomic_DNA"/>
</dbReference>
<organism evidence="2">
    <name type="scientific">marine metagenome</name>
    <dbReference type="NCBI Taxonomy" id="408172"/>
    <lineage>
        <taxon>unclassified sequences</taxon>
        <taxon>metagenomes</taxon>
        <taxon>ecological metagenomes</taxon>
    </lineage>
</organism>
<evidence type="ECO:0000259" key="1">
    <source>
        <dbReference type="Pfam" id="PF08241"/>
    </source>
</evidence>
<gene>
    <name evidence="2" type="ORF">METZ01_LOCUS133746</name>
</gene>
<dbReference type="PANTHER" id="PTHR45036:SF1">
    <property type="entry name" value="METHYLTRANSFERASE LIKE 7A"/>
    <property type="match status" value="1"/>
</dbReference>
<protein>
    <recommendedName>
        <fullName evidence="1">Methyltransferase type 11 domain-containing protein</fullName>
    </recommendedName>
</protein>
<dbReference type="GO" id="GO:0008757">
    <property type="term" value="F:S-adenosylmethionine-dependent methyltransferase activity"/>
    <property type="evidence" value="ECO:0007669"/>
    <property type="project" value="InterPro"/>
</dbReference>
<dbReference type="InterPro" id="IPR029063">
    <property type="entry name" value="SAM-dependent_MTases_sf"/>
</dbReference>
<dbReference type="InterPro" id="IPR052356">
    <property type="entry name" value="Thiol_S-MT"/>
</dbReference>
<feature type="domain" description="Methyltransferase type 11" evidence="1">
    <location>
        <begin position="38"/>
        <end position="134"/>
    </location>
</feature>
<dbReference type="InterPro" id="IPR013216">
    <property type="entry name" value="Methyltransf_11"/>
</dbReference>